<protein>
    <submittedName>
        <fullName evidence="1">Uncharacterized protein</fullName>
    </submittedName>
</protein>
<comment type="caution">
    <text evidence="1">The sequence shown here is derived from an EMBL/GenBank/DDBJ whole genome shotgun (WGS) entry which is preliminary data.</text>
</comment>
<organism evidence="1 2">
    <name type="scientific">Pseudonocardia adelaidensis</name>
    <dbReference type="NCBI Taxonomy" id="648754"/>
    <lineage>
        <taxon>Bacteria</taxon>
        <taxon>Bacillati</taxon>
        <taxon>Actinomycetota</taxon>
        <taxon>Actinomycetes</taxon>
        <taxon>Pseudonocardiales</taxon>
        <taxon>Pseudonocardiaceae</taxon>
        <taxon>Pseudonocardia</taxon>
    </lineage>
</organism>
<dbReference type="Proteomes" id="UP001500804">
    <property type="component" value="Unassembled WGS sequence"/>
</dbReference>
<gene>
    <name evidence="1" type="ORF">GCM10023320_81410</name>
</gene>
<name>A0ABP9PAE2_9PSEU</name>
<accession>A0ABP9PAE2</accession>
<evidence type="ECO:0000313" key="2">
    <source>
        <dbReference type="Proteomes" id="UP001500804"/>
    </source>
</evidence>
<evidence type="ECO:0000313" key="1">
    <source>
        <dbReference type="EMBL" id="GAA5141849.1"/>
    </source>
</evidence>
<keyword evidence="2" id="KW-1185">Reference proteome</keyword>
<proteinExistence type="predicted"/>
<dbReference type="EMBL" id="BAABJO010000056">
    <property type="protein sequence ID" value="GAA5141849.1"/>
    <property type="molecule type" value="Genomic_DNA"/>
</dbReference>
<reference evidence="2" key="1">
    <citation type="journal article" date="2019" name="Int. J. Syst. Evol. Microbiol.">
        <title>The Global Catalogue of Microorganisms (GCM) 10K type strain sequencing project: providing services to taxonomists for standard genome sequencing and annotation.</title>
        <authorList>
            <consortium name="The Broad Institute Genomics Platform"/>
            <consortium name="The Broad Institute Genome Sequencing Center for Infectious Disease"/>
            <person name="Wu L."/>
            <person name="Ma J."/>
        </authorList>
    </citation>
    <scope>NUCLEOTIDE SEQUENCE [LARGE SCALE GENOMIC DNA]</scope>
    <source>
        <strain evidence="2">JCM 18302</strain>
    </source>
</reference>
<sequence>MANTTGPRAPQGVKTELVEMHGKVFRKVYVGPITSHGLVEHYWIYIGMIEVGTDHAA</sequence>